<keyword evidence="2" id="KW-1185">Reference proteome</keyword>
<evidence type="ECO:0000313" key="2">
    <source>
        <dbReference type="Proteomes" id="UP000266861"/>
    </source>
</evidence>
<dbReference type="EMBL" id="PQFF01000031">
    <property type="protein sequence ID" value="RHZ87588.1"/>
    <property type="molecule type" value="Genomic_DNA"/>
</dbReference>
<reference evidence="1 2" key="1">
    <citation type="submission" date="2018-08" db="EMBL/GenBank/DDBJ databases">
        <title>Genome and evolution of the arbuscular mycorrhizal fungus Diversispora epigaea (formerly Glomus versiforme) and its bacterial endosymbionts.</title>
        <authorList>
            <person name="Sun X."/>
            <person name="Fei Z."/>
            <person name="Harrison M."/>
        </authorList>
    </citation>
    <scope>NUCLEOTIDE SEQUENCE [LARGE SCALE GENOMIC DNA]</scope>
    <source>
        <strain evidence="1 2">IT104</strain>
    </source>
</reference>
<comment type="caution">
    <text evidence="1">The sequence shown here is derived from an EMBL/GenBank/DDBJ whole genome shotgun (WGS) entry which is preliminary data.</text>
</comment>
<dbReference type="AlphaFoldDB" id="A0A397JLA8"/>
<accession>A0A397JLA8</accession>
<protein>
    <submittedName>
        <fullName evidence="1">Uncharacterized protein</fullName>
    </submittedName>
</protein>
<name>A0A397JLA8_9GLOM</name>
<organism evidence="1 2">
    <name type="scientific">Diversispora epigaea</name>
    <dbReference type="NCBI Taxonomy" id="1348612"/>
    <lineage>
        <taxon>Eukaryota</taxon>
        <taxon>Fungi</taxon>
        <taxon>Fungi incertae sedis</taxon>
        <taxon>Mucoromycota</taxon>
        <taxon>Glomeromycotina</taxon>
        <taxon>Glomeromycetes</taxon>
        <taxon>Diversisporales</taxon>
        <taxon>Diversisporaceae</taxon>
        <taxon>Diversispora</taxon>
    </lineage>
</organism>
<gene>
    <name evidence="1" type="ORF">Glove_33g296</name>
</gene>
<dbReference type="Proteomes" id="UP000266861">
    <property type="component" value="Unassembled WGS sequence"/>
</dbReference>
<sequence>MFCWDVRITYRSTFEELKKELEKYKGYCENNNENTIQIKEVEEFSKNHTTTNTTTTTPKIVKQSADDDIAKYNDNKNIYLFTFFNMFTWGTPTEFIKIQINNKRDVDVIDSE</sequence>
<evidence type="ECO:0000313" key="1">
    <source>
        <dbReference type="EMBL" id="RHZ87588.1"/>
    </source>
</evidence>
<proteinExistence type="predicted"/>